<sequence length="359" mass="40600">MAEADVNPSKKQKTGENSSAPTAQAQQSESPKPRKNEPKLFDTSILLPHEYVCMLRPRFDYELENSILGDDGLEEDDIFREYIKESDKAEESGTILRPVKDHPDWKWVILWEGFETFLTYKRRANYCAPDNFQMYIYNDFNGYGLQELMENLMVAFDAALKKKDDVALKRMWAVISALALWLNEVDTGPYTGCEDGEKTKDLAELMGCALLTALVKLQEADELKPDSTFIDLPFVISAMLAWSDDLDKYGIDEDATAWRSHAAAYFKKAKLDASKGVASTTKLLEELDDGDAKSSSKDPWGWAKLLKKYKSNYGTKIGGTKYDITKMSRKERAKHAFDGEDPLKDVPDQALKDGTLDFT</sequence>
<gene>
    <name evidence="2" type="ORF">EJ02DRAFT_425980</name>
</gene>
<evidence type="ECO:0000313" key="2">
    <source>
        <dbReference type="EMBL" id="KAF1938112.1"/>
    </source>
</evidence>
<evidence type="ECO:0000256" key="1">
    <source>
        <dbReference type="SAM" id="MobiDB-lite"/>
    </source>
</evidence>
<proteinExistence type="predicted"/>
<dbReference type="Proteomes" id="UP000800038">
    <property type="component" value="Unassembled WGS sequence"/>
</dbReference>
<evidence type="ECO:0000313" key="3">
    <source>
        <dbReference type="Proteomes" id="UP000800038"/>
    </source>
</evidence>
<keyword evidence="3" id="KW-1185">Reference proteome</keyword>
<dbReference type="OrthoDB" id="10037289at2759"/>
<name>A0A6A5SDZ9_9PLEO</name>
<evidence type="ECO:0008006" key="4">
    <source>
        <dbReference type="Google" id="ProtNLM"/>
    </source>
</evidence>
<accession>A0A6A5SDZ9</accession>
<protein>
    <recommendedName>
        <fullName evidence="4">SAP domain-containing protein</fullName>
    </recommendedName>
</protein>
<feature type="region of interest" description="Disordered" evidence="1">
    <location>
        <begin position="335"/>
        <end position="359"/>
    </location>
</feature>
<feature type="region of interest" description="Disordered" evidence="1">
    <location>
        <begin position="1"/>
        <end position="39"/>
    </location>
</feature>
<dbReference type="EMBL" id="ML976114">
    <property type="protein sequence ID" value="KAF1938112.1"/>
    <property type="molecule type" value="Genomic_DNA"/>
</dbReference>
<reference evidence="2" key="1">
    <citation type="journal article" date="2020" name="Stud. Mycol.">
        <title>101 Dothideomycetes genomes: a test case for predicting lifestyles and emergence of pathogens.</title>
        <authorList>
            <person name="Haridas S."/>
            <person name="Albert R."/>
            <person name="Binder M."/>
            <person name="Bloem J."/>
            <person name="Labutti K."/>
            <person name="Salamov A."/>
            <person name="Andreopoulos B."/>
            <person name="Baker S."/>
            <person name="Barry K."/>
            <person name="Bills G."/>
            <person name="Bluhm B."/>
            <person name="Cannon C."/>
            <person name="Castanera R."/>
            <person name="Culley D."/>
            <person name="Daum C."/>
            <person name="Ezra D."/>
            <person name="Gonzalez J."/>
            <person name="Henrissat B."/>
            <person name="Kuo A."/>
            <person name="Liang C."/>
            <person name="Lipzen A."/>
            <person name="Lutzoni F."/>
            <person name="Magnuson J."/>
            <person name="Mondo S."/>
            <person name="Nolan M."/>
            <person name="Ohm R."/>
            <person name="Pangilinan J."/>
            <person name="Park H.-J."/>
            <person name="Ramirez L."/>
            <person name="Alfaro M."/>
            <person name="Sun H."/>
            <person name="Tritt A."/>
            <person name="Yoshinaga Y."/>
            <person name="Zwiers L.-H."/>
            <person name="Turgeon B."/>
            <person name="Goodwin S."/>
            <person name="Spatafora J."/>
            <person name="Crous P."/>
            <person name="Grigoriev I."/>
        </authorList>
    </citation>
    <scope>NUCLEOTIDE SEQUENCE</scope>
    <source>
        <strain evidence="2">CBS 161.51</strain>
    </source>
</reference>
<organism evidence="2 3">
    <name type="scientific">Clathrospora elynae</name>
    <dbReference type="NCBI Taxonomy" id="706981"/>
    <lineage>
        <taxon>Eukaryota</taxon>
        <taxon>Fungi</taxon>
        <taxon>Dikarya</taxon>
        <taxon>Ascomycota</taxon>
        <taxon>Pezizomycotina</taxon>
        <taxon>Dothideomycetes</taxon>
        <taxon>Pleosporomycetidae</taxon>
        <taxon>Pleosporales</taxon>
        <taxon>Diademaceae</taxon>
        <taxon>Clathrospora</taxon>
    </lineage>
</organism>
<dbReference type="AlphaFoldDB" id="A0A6A5SDZ9"/>
<feature type="compositionally biased region" description="Polar residues" evidence="1">
    <location>
        <begin position="15"/>
        <end position="30"/>
    </location>
</feature>